<dbReference type="Proteomes" id="UP000019471">
    <property type="component" value="Unassembled WGS sequence"/>
</dbReference>
<feature type="compositionally biased region" description="Basic residues" evidence="1">
    <location>
        <begin position="687"/>
        <end position="696"/>
    </location>
</feature>
<evidence type="ECO:0000313" key="3">
    <source>
        <dbReference type="Proteomes" id="UP000019471"/>
    </source>
</evidence>
<feature type="compositionally biased region" description="Basic and acidic residues" evidence="1">
    <location>
        <begin position="64"/>
        <end position="73"/>
    </location>
</feature>
<feature type="compositionally biased region" description="Polar residues" evidence="1">
    <location>
        <begin position="588"/>
        <end position="597"/>
    </location>
</feature>
<feature type="compositionally biased region" description="Polar residues" evidence="1">
    <location>
        <begin position="536"/>
        <end position="546"/>
    </location>
</feature>
<gene>
    <name evidence="2" type="ORF">A1O5_02390</name>
</gene>
<comment type="caution">
    <text evidence="2">The sequence shown here is derived from an EMBL/GenBank/DDBJ whole genome shotgun (WGS) entry which is preliminary data.</text>
</comment>
<feature type="compositionally biased region" description="Basic and acidic residues" evidence="1">
    <location>
        <begin position="514"/>
        <end position="532"/>
    </location>
</feature>
<accession>W9XAZ9</accession>
<name>W9XAZ9_9EURO</name>
<dbReference type="HOGENOM" id="CLU_351954_0_0_1"/>
<feature type="compositionally biased region" description="Basic and acidic residues" evidence="1">
    <location>
        <begin position="547"/>
        <end position="557"/>
    </location>
</feature>
<reference evidence="2 3" key="1">
    <citation type="submission" date="2013-03" db="EMBL/GenBank/DDBJ databases">
        <title>The Genome Sequence of Cladophialophora psammophila CBS 110553.</title>
        <authorList>
            <consortium name="The Broad Institute Genomics Platform"/>
            <person name="Cuomo C."/>
            <person name="de Hoog S."/>
            <person name="Gorbushina A."/>
            <person name="Walker B."/>
            <person name="Young S.K."/>
            <person name="Zeng Q."/>
            <person name="Gargeya S."/>
            <person name="Fitzgerald M."/>
            <person name="Haas B."/>
            <person name="Abouelleil A."/>
            <person name="Allen A.W."/>
            <person name="Alvarado L."/>
            <person name="Arachchi H.M."/>
            <person name="Berlin A.M."/>
            <person name="Chapman S.B."/>
            <person name="Gainer-Dewar J."/>
            <person name="Goldberg J."/>
            <person name="Griggs A."/>
            <person name="Gujja S."/>
            <person name="Hansen M."/>
            <person name="Howarth C."/>
            <person name="Imamovic A."/>
            <person name="Ireland A."/>
            <person name="Larimer J."/>
            <person name="McCowan C."/>
            <person name="Murphy C."/>
            <person name="Pearson M."/>
            <person name="Poon T.W."/>
            <person name="Priest M."/>
            <person name="Roberts A."/>
            <person name="Saif S."/>
            <person name="Shea T."/>
            <person name="Sisk P."/>
            <person name="Sykes S."/>
            <person name="Wortman J."/>
            <person name="Nusbaum C."/>
            <person name="Birren B."/>
        </authorList>
    </citation>
    <scope>NUCLEOTIDE SEQUENCE [LARGE SCALE GENOMIC DNA]</scope>
    <source>
        <strain evidence="2 3">CBS 110553</strain>
    </source>
</reference>
<dbReference type="AlphaFoldDB" id="W9XAZ9"/>
<feature type="compositionally biased region" description="Polar residues" evidence="1">
    <location>
        <begin position="739"/>
        <end position="759"/>
    </location>
</feature>
<sequence length="799" mass="88810">MTSVQNSNKPEVVINMSKEAGPPVLSGTTSSSNQSPKARRRGRGGPSSQRQSPPEDTAAESGGDESRDHHGSDPDYEDTCSEGSQMSTRSKKKRSTRGPVSPKKPATVGTKNTKPSGRLDQPPNGIDSAQSAKAKRSRKLADKDGKDKSTDEWKKELQASRTAHRRLEKQIKRCEEELESARKEAEEQRIKADRFRQDHLKLLSKDKVEVESNTKIDTKCDIIFHNKSFCKAWAIPNWTDVNLTTLREAFSKLSSGKSKPFATTALLRAAEQERIPSWVVLNAYLNRALCAETFARPFAHLRLGPAKEDNGKSESLLNRIMERAQEKSPDTKHKLRVTILRAIDPPLVEGGQMTSSTTQQEMPVERVERCKEIVSHIITEVSVLLKDITNEEQNGRENQLLHIVESAMELSHTTSVQYPNVQFYFLDNLKKPEFELEKFWFKPHDVLKITTDEEAQALVGEPIDLVVAPAVVRYGDKDGENYKRGQLVFQGSAWIASAELALRNIADAQSTELLSREEEEGKISGSRRRTELIEQTPENPVSQATQPKKEDIEKELSPDASKIPYKLRTQRRPTRKKAETEAGRIQQDGLSERSQGIVNDPEEPTSTPSPRGLLRTSAPRPPLDHDAEPVELAEGPSTHPSESKDEDQQQQVSTMRSRDLAACLEHGPSKSSPKGGHHSRFDSPPKRERKQARKKTGAQTSQGERTTKRKTGNAEVNSEGIDDLQAKQAAAHARPSPCRSLSTPTSTSGAEAGAPSSQGHPKERCKKRKASSAEPEKRVEKAECDEYDQPLKKQASCSI</sequence>
<feature type="compositionally biased region" description="Basic and acidic residues" evidence="1">
    <location>
        <begin position="139"/>
        <end position="158"/>
    </location>
</feature>
<dbReference type="GeneID" id="19187123"/>
<dbReference type="eggNOG" id="ENOG502T52N">
    <property type="taxonomic scope" value="Eukaryota"/>
</dbReference>
<protein>
    <submittedName>
        <fullName evidence="2">Uncharacterized protein</fullName>
    </submittedName>
</protein>
<dbReference type="EMBL" id="AMGX01000003">
    <property type="protein sequence ID" value="EXJ74096.1"/>
    <property type="molecule type" value="Genomic_DNA"/>
</dbReference>
<feature type="region of interest" description="Disordered" evidence="1">
    <location>
        <begin position="1"/>
        <end position="164"/>
    </location>
</feature>
<evidence type="ECO:0000313" key="2">
    <source>
        <dbReference type="EMBL" id="EXJ74096.1"/>
    </source>
</evidence>
<feature type="compositionally biased region" description="Basic and acidic residues" evidence="1">
    <location>
        <begin position="774"/>
        <end position="784"/>
    </location>
</feature>
<proteinExistence type="predicted"/>
<evidence type="ECO:0000256" key="1">
    <source>
        <dbReference type="SAM" id="MobiDB-lite"/>
    </source>
</evidence>
<dbReference type="OrthoDB" id="4156714at2759"/>
<feature type="region of interest" description="Disordered" evidence="1">
    <location>
        <begin position="513"/>
        <end position="799"/>
    </location>
</feature>
<keyword evidence="3" id="KW-1185">Reference proteome</keyword>
<organism evidence="2 3">
    <name type="scientific">Cladophialophora psammophila CBS 110553</name>
    <dbReference type="NCBI Taxonomy" id="1182543"/>
    <lineage>
        <taxon>Eukaryota</taxon>
        <taxon>Fungi</taxon>
        <taxon>Dikarya</taxon>
        <taxon>Ascomycota</taxon>
        <taxon>Pezizomycotina</taxon>
        <taxon>Eurotiomycetes</taxon>
        <taxon>Chaetothyriomycetidae</taxon>
        <taxon>Chaetothyriales</taxon>
        <taxon>Herpotrichiellaceae</taxon>
        <taxon>Cladophialophora</taxon>
    </lineage>
</organism>
<dbReference type="RefSeq" id="XP_007741196.1">
    <property type="nucleotide sequence ID" value="XM_007743006.1"/>
</dbReference>
<feature type="compositionally biased region" description="Polar residues" evidence="1">
    <location>
        <begin position="26"/>
        <end position="36"/>
    </location>
</feature>